<dbReference type="GO" id="GO:0016705">
    <property type="term" value="F:oxidoreductase activity, acting on paired donors, with incorporation or reduction of molecular oxygen"/>
    <property type="evidence" value="ECO:0007669"/>
    <property type="project" value="InterPro"/>
</dbReference>
<accession>A0A3Q0JCZ8</accession>
<dbReference type="InterPro" id="IPR050196">
    <property type="entry name" value="Cytochrome_P450_Monoox"/>
</dbReference>
<keyword evidence="9 14" id="KW-0560">Oxidoreductase</keyword>
<dbReference type="GO" id="GO:0005506">
    <property type="term" value="F:iron ion binding"/>
    <property type="evidence" value="ECO:0007669"/>
    <property type="project" value="InterPro"/>
</dbReference>
<dbReference type="STRING" id="121845.A0A3Q0JCZ8"/>
<dbReference type="PANTHER" id="PTHR24291">
    <property type="entry name" value="CYTOCHROME P450 FAMILY 4"/>
    <property type="match status" value="1"/>
</dbReference>
<dbReference type="PRINTS" id="PR00463">
    <property type="entry name" value="EP450I"/>
</dbReference>
<protein>
    <submittedName>
        <fullName evidence="17">Cytochrome P450 4C1-like</fullName>
    </submittedName>
</protein>
<dbReference type="Gene3D" id="1.10.630.10">
    <property type="entry name" value="Cytochrome P450"/>
    <property type="match status" value="2"/>
</dbReference>
<evidence type="ECO:0000256" key="5">
    <source>
        <dbReference type="ARBA" id="ARBA00022617"/>
    </source>
</evidence>
<dbReference type="GO" id="GO:0005789">
    <property type="term" value="C:endoplasmic reticulum membrane"/>
    <property type="evidence" value="ECO:0007669"/>
    <property type="project" value="UniProtKB-SubCell"/>
</dbReference>
<comment type="subcellular location">
    <subcellularLocation>
        <location evidence="3">Endoplasmic reticulum membrane</location>
        <topology evidence="3">Peripheral membrane protein</topology>
    </subcellularLocation>
    <subcellularLocation>
        <location evidence="2">Microsome membrane</location>
        <topology evidence="2">Peripheral membrane protein</topology>
    </subcellularLocation>
</comment>
<evidence type="ECO:0000256" key="6">
    <source>
        <dbReference type="ARBA" id="ARBA00022723"/>
    </source>
</evidence>
<keyword evidence="11 14" id="KW-0503">Monooxygenase</keyword>
<organism evidence="16 17">
    <name type="scientific">Diaphorina citri</name>
    <name type="common">Asian citrus psyllid</name>
    <dbReference type="NCBI Taxonomy" id="121845"/>
    <lineage>
        <taxon>Eukaryota</taxon>
        <taxon>Metazoa</taxon>
        <taxon>Ecdysozoa</taxon>
        <taxon>Arthropoda</taxon>
        <taxon>Hexapoda</taxon>
        <taxon>Insecta</taxon>
        <taxon>Pterygota</taxon>
        <taxon>Neoptera</taxon>
        <taxon>Paraneoptera</taxon>
        <taxon>Hemiptera</taxon>
        <taxon>Sternorrhyncha</taxon>
        <taxon>Psylloidea</taxon>
        <taxon>Psyllidae</taxon>
        <taxon>Diaphorininae</taxon>
        <taxon>Diaphorina</taxon>
    </lineage>
</organism>
<keyword evidence="16" id="KW-1185">Reference proteome</keyword>
<dbReference type="AlphaFoldDB" id="A0A3Q0JCZ8"/>
<dbReference type="SUPFAM" id="SSF48264">
    <property type="entry name" value="Cytochrome P450"/>
    <property type="match status" value="2"/>
</dbReference>
<keyword evidence="12" id="KW-0472">Membrane</keyword>
<feature type="region of interest" description="Disordered" evidence="15">
    <location>
        <begin position="545"/>
        <end position="572"/>
    </location>
</feature>
<evidence type="ECO:0000256" key="4">
    <source>
        <dbReference type="ARBA" id="ARBA00010617"/>
    </source>
</evidence>
<feature type="binding site" description="axial binding residue" evidence="13">
    <location>
        <position position="490"/>
    </location>
    <ligand>
        <name>heme</name>
        <dbReference type="ChEBI" id="CHEBI:30413"/>
    </ligand>
    <ligandPart>
        <name>Fe</name>
        <dbReference type="ChEBI" id="CHEBI:18248"/>
    </ligandPart>
</feature>
<dbReference type="PROSITE" id="PS00086">
    <property type="entry name" value="CYTOCHROME_P450"/>
    <property type="match status" value="1"/>
</dbReference>
<evidence type="ECO:0000256" key="9">
    <source>
        <dbReference type="ARBA" id="ARBA00023002"/>
    </source>
</evidence>
<evidence type="ECO:0000256" key="12">
    <source>
        <dbReference type="ARBA" id="ARBA00023136"/>
    </source>
</evidence>
<evidence type="ECO:0000256" key="11">
    <source>
        <dbReference type="ARBA" id="ARBA00023033"/>
    </source>
</evidence>
<evidence type="ECO:0000256" key="14">
    <source>
        <dbReference type="RuleBase" id="RU000461"/>
    </source>
</evidence>
<feature type="compositionally biased region" description="Polar residues" evidence="15">
    <location>
        <begin position="555"/>
        <end position="572"/>
    </location>
</feature>
<dbReference type="InterPro" id="IPR001128">
    <property type="entry name" value="Cyt_P450"/>
</dbReference>
<dbReference type="GO" id="GO:0004497">
    <property type="term" value="F:monooxygenase activity"/>
    <property type="evidence" value="ECO:0007669"/>
    <property type="project" value="UniProtKB-KW"/>
</dbReference>
<dbReference type="KEGG" id="dci:103516706"/>
<keyword evidence="6 13" id="KW-0479">Metal-binding</keyword>
<evidence type="ECO:0000256" key="7">
    <source>
        <dbReference type="ARBA" id="ARBA00022824"/>
    </source>
</evidence>
<keyword evidence="8" id="KW-0492">Microsome</keyword>
<keyword evidence="5 13" id="KW-0349">Heme</keyword>
<evidence type="ECO:0000256" key="2">
    <source>
        <dbReference type="ARBA" id="ARBA00004174"/>
    </source>
</evidence>
<dbReference type="InterPro" id="IPR002401">
    <property type="entry name" value="Cyt_P450_E_grp-I"/>
</dbReference>
<dbReference type="PANTHER" id="PTHR24291:SF189">
    <property type="entry name" value="CYTOCHROME P450 4C3-RELATED"/>
    <property type="match status" value="1"/>
</dbReference>
<dbReference type="PaxDb" id="121845-A0A3Q0JCZ8"/>
<proteinExistence type="inferred from homology"/>
<evidence type="ECO:0000256" key="3">
    <source>
        <dbReference type="ARBA" id="ARBA00004406"/>
    </source>
</evidence>
<evidence type="ECO:0000313" key="16">
    <source>
        <dbReference type="Proteomes" id="UP000079169"/>
    </source>
</evidence>
<evidence type="ECO:0000256" key="13">
    <source>
        <dbReference type="PIRSR" id="PIRSR602401-1"/>
    </source>
</evidence>
<evidence type="ECO:0000256" key="15">
    <source>
        <dbReference type="SAM" id="MobiDB-lite"/>
    </source>
</evidence>
<evidence type="ECO:0000256" key="8">
    <source>
        <dbReference type="ARBA" id="ARBA00022848"/>
    </source>
</evidence>
<dbReference type="InterPro" id="IPR017972">
    <property type="entry name" value="Cyt_P450_CS"/>
</dbReference>
<evidence type="ECO:0000313" key="17">
    <source>
        <dbReference type="RefSeq" id="XP_026684823.1"/>
    </source>
</evidence>
<gene>
    <name evidence="17" type="primary">LOC103516706</name>
</gene>
<feature type="region of interest" description="Disordered" evidence="15">
    <location>
        <begin position="264"/>
        <end position="283"/>
    </location>
</feature>
<dbReference type="Pfam" id="PF00067">
    <property type="entry name" value="p450"/>
    <property type="match status" value="2"/>
</dbReference>
<sequence length="572" mass="65190">MSPCAFSWAALNNCYFPRSPPLRFVSEFFKFVSEQCNNYKGNFILWLGPYPKVYFQTPDCTQAILSSTEHIDKSTEYALLDVWLGTGLITSTGQKWHHRRKLLTPAFHYNILETMLEPMQDTTDILVDRLSQELDNSGFDVFPIMKLTTLDIVCETTMGYDLGALKNQNSAYTQAVGIVAEISMKRFMLPWLHYDAIFKRTEMGKTYYRELEVMKKFTLSVIRARRNLLAQRQNAQDTNNDEDQLAGSASKQVIRARRNLLAQRQNAQDTNNDEDQLAGSAKPSRGVLWKRHVDQILKHPLPITRSADITIQDDNNVPLDDDNISLDDDNIPINDDNIPINDDNVQPNDVFHSPDVRCQKVAMMSQKILIAKILKRYVVGSTVKPKNLRLAQNIVLENEGGVILTLKQRCDGRIPWWEMCSISWENPLLTVHVAANMLVPAGCSIFINVFEQHRIPEYFPNPLEFNPDRFLEKFKHPYAYVPFSAGPRNCIGQKVAMMSQKILIAKILRRYVVGSTVKPENLRLTQNIVLENEGGVILTLKQRCEKDSSRESELSMGTESSMDKGSSTDDSL</sequence>
<dbReference type="GeneID" id="103516706"/>
<evidence type="ECO:0000256" key="10">
    <source>
        <dbReference type="ARBA" id="ARBA00023004"/>
    </source>
</evidence>
<reference evidence="17" key="1">
    <citation type="submission" date="2025-08" db="UniProtKB">
        <authorList>
            <consortium name="RefSeq"/>
        </authorList>
    </citation>
    <scope>IDENTIFICATION</scope>
</reference>
<keyword evidence="10 13" id="KW-0408">Iron</keyword>
<dbReference type="GO" id="GO:0020037">
    <property type="term" value="F:heme binding"/>
    <property type="evidence" value="ECO:0007669"/>
    <property type="project" value="InterPro"/>
</dbReference>
<name>A0A3Q0JCZ8_DIACI</name>
<comment type="similarity">
    <text evidence="4 14">Belongs to the cytochrome P450 family.</text>
</comment>
<comment type="cofactor">
    <cofactor evidence="1 13">
        <name>heme</name>
        <dbReference type="ChEBI" id="CHEBI:30413"/>
    </cofactor>
</comment>
<dbReference type="InterPro" id="IPR036396">
    <property type="entry name" value="Cyt_P450_sf"/>
</dbReference>
<keyword evidence="7" id="KW-0256">Endoplasmic reticulum</keyword>
<dbReference type="Proteomes" id="UP000079169">
    <property type="component" value="Unplaced"/>
</dbReference>
<evidence type="ECO:0000256" key="1">
    <source>
        <dbReference type="ARBA" id="ARBA00001971"/>
    </source>
</evidence>
<dbReference type="RefSeq" id="XP_026684823.1">
    <property type="nucleotide sequence ID" value="XM_026829022.1"/>
</dbReference>